<evidence type="ECO:0000313" key="1">
    <source>
        <dbReference type="EMBL" id="WSE29617.1"/>
    </source>
</evidence>
<organism evidence="1 2">
    <name type="scientific">Amycolatopsis rhabdoformis</name>
    <dbReference type="NCBI Taxonomy" id="1448059"/>
    <lineage>
        <taxon>Bacteria</taxon>
        <taxon>Bacillati</taxon>
        <taxon>Actinomycetota</taxon>
        <taxon>Actinomycetes</taxon>
        <taxon>Pseudonocardiales</taxon>
        <taxon>Pseudonocardiaceae</taxon>
        <taxon>Amycolatopsis</taxon>
    </lineage>
</organism>
<dbReference type="EMBL" id="CP142149">
    <property type="protein sequence ID" value="WSE29617.1"/>
    <property type="molecule type" value="Genomic_DNA"/>
</dbReference>
<evidence type="ECO:0000313" key="2">
    <source>
        <dbReference type="Proteomes" id="UP001330812"/>
    </source>
</evidence>
<name>A0ABZ1I5B9_9PSEU</name>
<dbReference type="Proteomes" id="UP001330812">
    <property type="component" value="Chromosome"/>
</dbReference>
<evidence type="ECO:0008006" key="3">
    <source>
        <dbReference type="Google" id="ProtNLM"/>
    </source>
</evidence>
<protein>
    <recommendedName>
        <fullName evidence="3">GNAT family N-acetyltransferase</fullName>
    </recommendedName>
</protein>
<proteinExistence type="predicted"/>
<sequence length="118" mass="13343">MEQNDLTIRPITGRDELDLFCRLPYVLNEELDDDLAAGRRRPDWMWVALRSDRLLARLAWWGRAGNATPSALDIFDLDDDSSDPDRLDIGARLLRTAIAYVVPAGTVAPEYLRCVPSD</sequence>
<dbReference type="RefSeq" id="WP_326568577.1">
    <property type="nucleotide sequence ID" value="NZ_CP142149.1"/>
</dbReference>
<gene>
    <name evidence="1" type="ORF">VSH64_43635</name>
</gene>
<accession>A0ABZ1I5B9</accession>
<keyword evidence="2" id="KW-1185">Reference proteome</keyword>
<reference evidence="1 2" key="1">
    <citation type="journal article" date="2015" name="Int. J. Syst. Evol. Microbiol.">
        <title>Amycolatopsis rhabdoformis sp. nov., an actinomycete isolated from a tropical forest soil.</title>
        <authorList>
            <person name="Souza W.R."/>
            <person name="Silva R.E."/>
            <person name="Goodfellow M."/>
            <person name="Busarakam K."/>
            <person name="Figueiro F.S."/>
            <person name="Ferreira D."/>
            <person name="Rodrigues-Filho E."/>
            <person name="Moraes L.A.B."/>
            <person name="Zucchi T.D."/>
        </authorList>
    </citation>
    <scope>NUCLEOTIDE SEQUENCE [LARGE SCALE GENOMIC DNA]</scope>
    <source>
        <strain evidence="1 2">NCIMB 14900</strain>
    </source>
</reference>